<evidence type="ECO:0000313" key="2">
    <source>
        <dbReference type="EMBL" id="KIK82365.1"/>
    </source>
</evidence>
<keyword evidence="1" id="KW-1133">Transmembrane helix</keyword>
<name>A0A0D0DRK1_9AGAM</name>
<gene>
    <name evidence="2" type="ORF">PAXRUDRAFT_153848</name>
</gene>
<sequence>MTSTHPCFPSLGVEIFHIIAIAVVIIVVFVVLMTGLLFRLAEARNEHPRGPTGCAYRRSRPGRLQPHVDQNVVSAAS</sequence>
<evidence type="ECO:0000256" key="1">
    <source>
        <dbReference type="SAM" id="Phobius"/>
    </source>
</evidence>
<accession>A0A0D0DRK1</accession>
<keyword evidence="1" id="KW-0472">Membrane</keyword>
<dbReference type="InParanoid" id="A0A0D0DRK1"/>
<feature type="transmembrane region" description="Helical" evidence="1">
    <location>
        <begin position="15"/>
        <end position="38"/>
    </location>
</feature>
<dbReference type="Proteomes" id="UP000054538">
    <property type="component" value="Unassembled WGS sequence"/>
</dbReference>
<keyword evidence="3" id="KW-1185">Reference proteome</keyword>
<dbReference type="HOGENOM" id="CLU_2543258_0_0_1"/>
<protein>
    <submittedName>
        <fullName evidence="2">Uncharacterized protein</fullName>
    </submittedName>
</protein>
<reference evidence="2 3" key="1">
    <citation type="submission" date="2014-04" db="EMBL/GenBank/DDBJ databases">
        <authorList>
            <consortium name="DOE Joint Genome Institute"/>
            <person name="Kuo A."/>
            <person name="Kohler A."/>
            <person name="Jargeat P."/>
            <person name="Nagy L.G."/>
            <person name="Floudas D."/>
            <person name="Copeland A."/>
            <person name="Barry K.W."/>
            <person name="Cichocki N."/>
            <person name="Veneault-Fourrey C."/>
            <person name="LaButti K."/>
            <person name="Lindquist E.A."/>
            <person name="Lipzen A."/>
            <person name="Lundell T."/>
            <person name="Morin E."/>
            <person name="Murat C."/>
            <person name="Sun H."/>
            <person name="Tunlid A."/>
            <person name="Henrissat B."/>
            <person name="Grigoriev I.V."/>
            <person name="Hibbett D.S."/>
            <person name="Martin F."/>
            <person name="Nordberg H.P."/>
            <person name="Cantor M.N."/>
            <person name="Hua S.X."/>
        </authorList>
    </citation>
    <scope>NUCLEOTIDE SEQUENCE [LARGE SCALE GENOMIC DNA]</scope>
    <source>
        <strain evidence="2 3">Ve08.2h10</strain>
    </source>
</reference>
<dbReference type="AlphaFoldDB" id="A0A0D0DRK1"/>
<dbReference type="EMBL" id="KN825633">
    <property type="protein sequence ID" value="KIK82365.1"/>
    <property type="molecule type" value="Genomic_DNA"/>
</dbReference>
<reference evidence="3" key="2">
    <citation type="submission" date="2015-01" db="EMBL/GenBank/DDBJ databases">
        <title>Evolutionary Origins and Diversification of the Mycorrhizal Mutualists.</title>
        <authorList>
            <consortium name="DOE Joint Genome Institute"/>
            <consortium name="Mycorrhizal Genomics Consortium"/>
            <person name="Kohler A."/>
            <person name="Kuo A."/>
            <person name="Nagy L.G."/>
            <person name="Floudas D."/>
            <person name="Copeland A."/>
            <person name="Barry K.W."/>
            <person name="Cichocki N."/>
            <person name="Veneault-Fourrey C."/>
            <person name="LaButti K."/>
            <person name="Lindquist E.A."/>
            <person name="Lipzen A."/>
            <person name="Lundell T."/>
            <person name="Morin E."/>
            <person name="Murat C."/>
            <person name="Riley R."/>
            <person name="Ohm R."/>
            <person name="Sun H."/>
            <person name="Tunlid A."/>
            <person name="Henrissat B."/>
            <person name="Grigoriev I.V."/>
            <person name="Hibbett D.S."/>
            <person name="Martin F."/>
        </authorList>
    </citation>
    <scope>NUCLEOTIDE SEQUENCE [LARGE SCALE GENOMIC DNA]</scope>
    <source>
        <strain evidence="3">Ve08.2h10</strain>
    </source>
</reference>
<organism evidence="2 3">
    <name type="scientific">Paxillus rubicundulus Ve08.2h10</name>
    <dbReference type="NCBI Taxonomy" id="930991"/>
    <lineage>
        <taxon>Eukaryota</taxon>
        <taxon>Fungi</taxon>
        <taxon>Dikarya</taxon>
        <taxon>Basidiomycota</taxon>
        <taxon>Agaricomycotina</taxon>
        <taxon>Agaricomycetes</taxon>
        <taxon>Agaricomycetidae</taxon>
        <taxon>Boletales</taxon>
        <taxon>Paxilineae</taxon>
        <taxon>Paxillaceae</taxon>
        <taxon>Paxillus</taxon>
    </lineage>
</organism>
<proteinExistence type="predicted"/>
<keyword evidence="1" id="KW-0812">Transmembrane</keyword>
<evidence type="ECO:0000313" key="3">
    <source>
        <dbReference type="Proteomes" id="UP000054538"/>
    </source>
</evidence>